<dbReference type="InParanoid" id="E3NKK4"/>
<dbReference type="Proteomes" id="UP000008281">
    <property type="component" value="Unassembled WGS sequence"/>
</dbReference>
<protein>
    <submittedName>
        <fullName evidence="1">Uncharacterized protein</fullName>
    </submittedName>
</protein>
<evidence type="ECO:0000313" key="1">
    <source>
        <dbReference type="EMBL" id="EFP02483.1"/>
    </source>
</evidence>
<accession>E3NKK4</accession>
<dbReference type="EMBL" id="DS268812">
    <property type="protein sequence ID" value="EFP02483.1"/>
    <property type="molecule type" value="Genomic_DNA"/>
</dbReference>
<evidence type="ECO:0000313" key="2">
    <source>
        <dbReference type="Proteomes" id="UP000008281"/>
    </source>
</evidence>
<name>E3NKK4_CAERE</name>
<reference evidence="1" key="1">
    <citation type="submission" date="2007-07" db="EMBL/GenBank/DDBJ databases">
        <title>PCAP assembly of the Caenorhabditis remanei genome.</title>
        <authorList>
            <consortium name="The Caenorhabditis remanei Sequencing Consortium"/>
            <person name="Wilson R.K."/>
        </authorList>
    </citation>
    <scope>NUCLEOTIDE SEQUENCE [LARGE SCALE GENOMIC DNA]</scope>
    <source>
        <strain evidence="1">PB4641</strain>
    </source>
</reference>
<organism evidence="2">
    <name type="scientific">Caenorhabditis remanei</name>
    <name type="common">Caenorhabditis vulgaris</name>
    <dbReference type="NCBI Taxonomy" id="31234"/>
    <lineage>
        <taxon>Eukaryota</taxon>
        <taxon>Metazoa</taxon>
        <taxon>Ecdysozoa</taxon>
        <taxon>Nematoda</taxon>
        <taxon>Chromadorea</taxon>
        <taxon>Rhabditida</taxon>
        <taxon>Rhabditina</taxon>
        <taxon>Rhabditomorpha</taxon>
        <taxon>Rhabditoidea</taxon>
        <taxon>Rhabditidae</taxon>
        <taxon>Peloderinae</taxon>
        <taxon>Caenorhabditis</taxon>
    </lineage>
</organism>
<proteinExistence type="predicted"/>
<keyword evidence="2" id="KW-1185">Reference proteome</keyword>
<sequence length="12" mass="1514">MKYICFDHLGMR</sequence>
<gene>
    <name evidence="1" type="ORF">CRE_26839</name>
</gene>